<dbReference type="EMBL" id="MT144059">
    <property type="protein sequence ID" value="QJA47821.1"/>
    <property type="molecule type" value="Genomic_DNA"/>
</dbReference>
<keyword evidence="1" id="KW-0472">Membrane</keyword>
<proteinExistence type="predicted"/>
<accession>A0A6H1ZK61</accession>
<sequence>MDWGDLKNIVGTAAPVLGTLLGGPAGTAVGALISSVIGVENRPDAVVKALEADPSLLLKLKEAEIQQQTELSKLMIESETSKIVQINDTIRAELAIGDKFKSYWRPLFGYVMALTWGAVMLSATYQILFVPALAAATINALGQLTGLWSVGLAVLGINVWKRSDDKTVALGIKQESILPAIAARIRGTG</sequence>
<name>A0A6H1ZK61_9ZZZZ</name>
<feature type="transmembrane region" description="Helical" evidence="1">
    <location>
        <begin position="140"/>
        <end position="160"/>
    </location>
</feature>
<reference evidence="2" key="1">
    <citation type="submission" date="2020-03" db="EMBL/GenBank/DDBJ databases">
        <title>The deep terrestrial virosphere.</title>
        <authorList>
            <person name="Holmfeldt K."/>
            <person name="Nilsson E."/>
            <person name="Simone D."/>
            <person name="Lopez-Fernandez M."/>
            <person name="Wu X."/>
            <person name="de Brujin I."/>
            <person name="Lundin D."/>
            <person name="Andersson A."/>
            <person name="Bertilsson S."/>
            <person name="Dopson M."/>
        </authorList>
    </citation>
    <scope>NUCLEOTIDE SEQUENCE</scope>
    <source>
        <strain evidence="2">TM448A00747</strain>
        <strain evidence="3">TM448B04676</strain>
    </source>
</reference>
<protein>
    <submittedName>
        <fullName evidence="2">Putative holin</fullName>
    </submittedName>
</protein>
<keyword evidence="1" id="KW-0812">Transmembrane</keyword>
<dbReference type="Pfam" id="PF11351">
    <property type="entry name" value="GTA_holin_3TM"/>
    <property type="match status" value="1"/>
</dbReference>
<dbReference type="EMBL" id="MT145099">
    <property type="protein sequence ID" value="QJI03568.1"/>
    <property type="molecule type" value="Genomic_DNA"/>
</dbReference>
<dbReference type="InterPro" id="IPR021497">
    <property type="entry name" value="GTA_holin_3TM"/>
</dbReference>
<evidence type="ECO:0000313" key="2">
    <source>
        <dbReference type="EMBL" id="QJA47821.1"/>
    </source>
</evidence>
<feature type="transmembrane region" description="Helical" evidence="1">
    <location>
        <begin position="107"/>
        <end position="128"/>
    </location>
</feature>
<gene>
    <name evidence="2" type="ORF">TM448A00747_0011</name>
    <name evidence="3" type="ORF">TM448B04676_0010</name>
</gene>
<keyword evidence="1" id="KW-1133">Transmembrane helix</keyword>
<evidence type="ECO:0000256" key="1">
    <source>
        <dbReference type="SAM" id="Phobius"/>
    </source>
</evidence>
<evidence type="ECO:0000313" key="3">
    <source>
        <dbReference type="EMBL" id="QJI03568.1"/>
    </source>
</evidence>
<organism evidence="2">
    <name type="scientific">viral metagenome</name>
    <dbReference type="NCBI Taxonomy" id="1070528"/>
    <lineage>
        <taxon>unclassified sequences</taxon>
        <taxon>metagenomes</taxon>
        <taxon>organismal metagenomes</taxon>
    </lineage>
</organism>
<dbReference type="AlphaFoldDB" id="A0A6H1ZK61"/>